<dbReference type="InterPro" id="IPR004360">
    <property type="entry name" value="Glyas_Fos-R_dOase_dom"/>
</dbReference>
<keyword evidence="3" id="KW-1185">Reference proteome</keyword>
<evidence type="ECO:0000259" key="1">
    <source>
        <dbReference type="PROSITE" id="PS51819"/>
    </source>
</evidence>
<dbReference type="InterPro" id="IPR029068">
    <property type="entry name" value="Glyas_Bleomycin-R_OHBP_Dase"/>
</dbReference>
<organism evidence="2 3">
    <name type="scientific">Altericroceibacterium indicum</name>
    <dbReference type="NCBI Taxonomy" id="374177"/>
    <lineage>
        <taxon>Bacteria</taxon>
        <taxon>Pseudomonadati</taxon>
        <taxon>Pseudomonadota</taxon>
        <taxon>Alphaproteobacteria</taxon>
        <taxon>Sphingomonadales</taxon>
        <taxon>Erythrobacteraceae</taxon>
        <taxon>Altericroceibacterium</taxon>
    </lineage>
</organism>
<feature type="domain" description="VOC" evidence="1">
    <location>
        <begin position="7"/>
        <end position="127"/>
    </location>
</feature>
<dbReference type="PROSITE" id="PS51819">
    <property type="entry name" value="VOC"/>
    <property type="match status" value="1"/>
</dbReference>
<accession>A0A845ADB2</accession>
<name>A0A845ADB2_9SPHN</name>
<dbReference type="AlphaFoldDB" id="A0A845ADB2"/>
<dbReference type="RefSeq" id="WP_160739968.1">
    <property type="nucleotide sequence ID" value="NZ_WTYQ01000004.1"/>
</dbReference>
<dbReference type="Pfam" id="PF00903">
    <property type="entry name" value="Glyoxalase"/>
    <property type="match status" value="1"/>
</dbReference>
<proteinExistence type="predicted"/>
<dbReference type="Proteomes" id="UP000460561">
    <property type="component" value="Unassembled WGS sequence"/>
</dbReference>
<dbReference type="InterPro" id="IPR052164">
    <property type="entry name" value="Anthracycline_SecMetBiosynth"/>
</dbReference>
<evidence type="ECO:0000313" key="2">
    <source>
        <dbReference type="EMBL" id="MXP26775.1"/>
    </source>
</evidence>
<dbReference type="OrthoDB" id="7407907at2"/>
<protein>
    <submittedName>
        <fullName evidence="2">VOC family protein</fullName>
    </submittedName>
</protein>
<reference evidence="2 3" key="1">
    <citation type="submission" date="2019-12" db="EMBL/GenBank/DDBJ databases">
        <title>Genomic-based taxomic classification of the family Erythrobacteraceae.</title>
        <authorList>
            <person name="Xu L."/>
        </authorList>
    </citation>
    <scope>NUCLEOTIDE SEQUENCE [LARGE SCALE GENOMIC DNA]</scope>
    <source>
        <strain evidence="2 3">DSM 18604</strain>
    </source>
</reference>
<dbReference type="EMBL" id="WTYQ01000004">
    <property type="protein sequence ID" value="MXP26775.1"/>
    <property type="molecule type" value="Genomic_DNA"/>
</dbReference>
<dbReference type="PANTHER" id="PTHR33993">
    <property type="entry name" value="GLYOXALASE-RELATED"/>
    <property type="match status" value="1"/>
</dbReference>
<dbReference type="SUPFAM" id="SSF54593">
    <property type="entry name" value="Glyoxalase/Bleomycin resistance protein/Dihydroxybiphenyl dioxygenase"/>
    <property type="match status" value="1"/>
</dbReference>
<dbReference type="PANTHER" id="PTHR33993:SF2">
    <property type="entry name" value="VOC DOMAIN-CONTAINING PROTEIN"/>
    <property type="match status" value="1"/>
</dbReference>
<dbReference type="InterPro" id="IPR037523">
    <property type="entry name" value="VOC_core"/>
</dbReference>
<dbReference type="Gene3D" id="3.10.180.10">
    <property type="entry name" value="2,3-Dihydroxybiphenyl 1,2-Dioxygenase, domain 1"/>
    <property type="match status" value="1"/>
</dbReference>
<sequence length="128" mass="13692">MPAPTVQLAFFKLNVSDMDAMLQFYTKAFGFAVTMSFDEPEFLEHIMGLPGLETGPNLLLVAYKDGRTITLGNGHGPVGFTVTDMDSAFAAAMDAGASVVLEPFAMGSARVAMLKDPEGHEIELVQFG</sequence>
<evidence type="ECO:0000313" key="3">
    <source>
        <dbReference type="Proteomes" id="UP000460561"/>
    </source>
</evidence>
<comment type="caution">
    <text evidence="2">The sequence shown here is derived from an EMBL/GenBank/DDBJ whole genome shotgun (WGS) entry which is preliminary data.</text>
</comment>
<gene>
    <name evidence="2" type="ORF">GRI39_12085</name>
</gene>